<name>A0ABU1IC67_9BURK</name>
<proteinExistence type="predicted"/>
<accession>A0ABU1IC67</accession>
<dbReference type="EMBL" id="JAVIZX010000001">
    <property type="protein sequence ID" value="MDR6214822.1"/>
    <property type="molecule type" value="Genomic_DNA"/>
</dbReference>
<sequence length="45" mass="4589">MVALADAGPAICTDTASGFFRFVSGAAEGPAVDQQGPVQRRRPVA</sequence>
<reference evidence="1 2" key="1">
    <citation type="submission" date="2023-08" db="EMBL/GenBank/DDBJ databases">
        <title>Functional and genomic diversity of the sorghum phyllosphere microbiome.</title>
        <authorList>
            <person name="Shade A."/>
        </authorList>
    </citation>
    <scope>NUCLEOTIDE SEQUENCE [LARGE SCALE GENOMIC DNA]</scope>
    <source>
        <strain evidence="1 2">SORGH_AS_0335</strain>
    </source>
</reference>
<organism evidence="1 2">
    <name type="scientific">Paracidovorax wautersii</name>
    <dbReference type="NCBI Taxonomy" id="1177982"/>
    <lineage>
        <taxon>Bacteria</taxon>
        <taxon>Pseudomonadati</taxon>
        <taxon>Pseudomonadota</taxon>
        <taxon>Betaproteobacteria</taxon>
        <taxon>Burkholderiales</taxon>
        <taxon>Comamonadaceae</taxon>
        <taxon>Paracidovorax</taxon>
    </lineage>
</organism>
<keyword evidence="2" id="KW-1185">Reference proteome</keyword>
<gene>
    <name evidence="1" type="ORF">QE399_002511</name>
</gene>
<evidence type="ECO:0000313" key="1">
    <source>
        <dbReference type="EMBL" id="MDR6214822.1"/>
    </source>
</evidence>
<comment type="caution">
    <text evidence="1">The sequence shown here is derived from an EMBL/GenBank/DDBJ whole genome shotgun (WGS) entry which is preliminary data.</text>
</comment>
<evidence type="ECO:0000313" key="2">
    <source>
        <dbReference type="Proteomes" id="UP001267710"/>
    </source>
</evidence>
<protein>
    <submittedName>
        <fullName evidence="1">Uncharacterized protein</fullName>
    </submittedName>
</protein>
<dbReference type="Proteomes" id="UP001267710">
    <property type="component" value="Unassembled WGS sequence"/>
</dbReference>